<keyword evidence="2" id="KW-1185">Reference proteome</keyword>
<proteinExistence type="predicted"/>
<protein>
    <recommendedName>
        <fullName evidence="3">DUF951 domain-containing protein</fullName>
    </recommendedName>
</protein>
<reference evidence="1 2" key="1">
    <citation type="journal article" date="2015" name="Genome Announc.">
        <title>Expanding the biotechnology potential of lactobacilli through comparative genomics of 213 strains and associated genera.</title>
        <authorList>
            <person name="Sun Z."/>
            <person name="Harris H.M."/>
            <person name="McCann A."/>
            <person name="Guo C."/>
            <person name="Argimon S."/>
            <person name="Zhang W."/>
            <person name="Yang X."/>
            <person name="Jeffery I.B."/>
            <person name="Cooney J.C."/>
            <person name="Kagawa T.F."/>
            <person name="Liu W."/>
            <person name="Song Y."/>
            <person name="Salvetti E."/>
            <person name="Wrobel A."/>
            <person name="Rasinkangas P."/>
            <person name="Parkhill J."/>
            <person name="Rea M.C."/>
            <person name="O'Sullivan O."/>
            <person name="Ritari J."/>
            <person name="Douillard F.P."/>
            <person name="Paul Ross R."/>
            <person name="Yang R."/>
            <person name="Briner A.E."/>
            <person name="Felis G.E."/>
            <person name="de Vos W.M."/>
            <person name="Barrangou R."/>
            <person name="Klaenhammer T.R."/>
            <person name="Caufield P.W."/>
            <person name="Cui Y."/>
            <person name="Zhang H."/>
            <person name="O'Toole P.W."/>
        </authorList>
    </citation>
    <scope>NUCLEOTIDE SEQUENCE [LARGE SCALE GENOMIC DNA]</scope>
    <source>
        <strain evidence="1 2">DSM 17896</strain>
    </source>
</reference>
<gene>
    <name evidence="1" type="ORF">IV45_GL001091</name>
</gene>
<dbReference type="PATRIC" id="fig|396268.3.peg.1103"/>
<evidence type="ECO:0008006" key="3">
    <source>
        <dbReference type="Google" id="ProtNLM"/>
    </source>
</evidence>
<dbReference type="RefSeq" id="WP_057742320.1">
    <property type="nucleotide sequence ID" value="NZ_JQBW01000010.1"/>
</dbReference>
<dbReference type="EMBL" id="JQBW01000010">
    <property type="protein sequence ID" value="KRN58639.1"/>
    <property type="molecule type" value="Genomic_DNA"/>
</dbReference>
<evidence type="ECO:0000313" key="2">
    <source>
        <dbReference type="Proteomes" id="UP000050934"/>
    </source>
</evidence>
<dbReference type="PANTHER" id="PTHR38455">
    <property type="entry name" value="HYPOTHETICAL CYTOSOLIC PROTEIN"/>
    <property type="match status" value="1"/>
</dbReference>
<dbReference type="InterPro" id="IPR009296">
    <property type="entry name" value="DUF951"/>
</dbReference>
<dbReference type="Pfam" id="PF06107">
    <property type="entry name" value="DUF951"/>
    <property type="match status" value="1"/>
</dbReference>
<name>A0A0R2I0F1_9LACO</name>
<sequence>MENADYALNDIVQMKKPHPCGTNRWQIIRVGADIKIQCTGCGHIVMMSRYNFNKRVKKVLEKADNDQQ</sequence>
<dbReference type="AlphaFoldDB" id="A0A0R2I0F1"/>
<dbReference type="STRING" id="396268.IV45_GL001091"/>
<dbReference type="PIRSF" id="PIRSF037263">
    <property type="entry name" value="DUF951_bac"/>
    <property type="match status" value="1"/>
</dbReference>
<accession>A0A0R2I0F1</accession>
<dbReference type="PANTHER" id="PTHR38455:SF1">
    <property type="entry name" value="DUF951 DOMAIN-CONTAINING PROTEIN"/>
    <property type="match status" value="1"/>
</dbReference>
<dbReference type="OrthoDB" id="9802710at2"/>
<evidence type="ECO:0000313" key="1">
    <source>
        <dbReference type="EMBL" id="KRN58639.1"/>
    </source>
</evidence>
<organism evidence="1 2">
    <name type="scientific">Limosilactobacillus secaliphilus</name>
    <dbReference type="NCBI Taxonomy" id="396268"/>
    <lineage>
        <taxon>Bacteria</taxon>
        <taxon>Bacillati</taxon>
        <taxon>Bacillota</taxon>
        <taxon>Bacilli</taxon>
        <taxon>Lactobacillales</taxon>
        <taxon>Lactobacillaceae</taxon>
        <taxon>Limosilactobacillus</taxon>
    </lineage>
</organism>
<comment type="caution">
    <text evidence="1">The sequence shown here is derived from an EMBL/GenBank/DDBJ whole genome shotgun (WGS) entry which is preliminary data.</text>
</comment>
<dbReference type="Proteomes" id="UP000050934">
    <property type="component" value="Unassembled WGS sequence"/>
</dbReference>